<accession>A0A167UJQ2</accession>
<sequence length="370" mass="39999">MTSSALFRPVSIGDLKLEHSVVLAPLTRLRNDAGHAPGPLAVEYYSQRASVPGTLLISEGTVVSERGGGLDGAPGIYTEAQIAAWKKVVDVVHAKGSFIYMQLFAFGRAAQPEALEREGGYPYVAPSPIALTGNSVTPRALSVEEIEEYVLDFGTAAAAAVDGAGFDGVEIHFANGYLIDQFLNENSNRRTDQYGGSIENRAKFALDVVAASVKAVGAKRTAVRLSPWGTFQDMDISNPQPLYTHVITRLRDEYPALAYVHVLEPRISGAMDKPDDEDTSGQSNDFIQDIWAPRPFIRAGGFDGVSGAKEADRSGSLIAYGRLFISNPDLPRRIQDSIPLSKGDRSHYYTRGAVGYTDYPTADQISRPTL</sequence>
<evidence type="ECO:0000313" key="3">
    <source>
        <dbReference type="Proteomes" id="UP000076532"/>
    </source>
</evidence>
<dbReference type="OrthoDB" id="276546at2759"/>
<dbReference type="InterPro" id="IPR001155">
    <property type="entry name" value="OxRdtase_FMN_N"/>
</dbReference>
<evidence type="ECO:0000259" key="1">
    <source>
        <dbReference type="Pfam" id="PF00724"/>
    </source>
</evidence>
<dbReference type="Pfam" id="PF00724">
    <property type="entry name" value="Oxidored_FMN"/>
    <property type="match status" value="1"/>
</dbReference>
<dbReference type="InterPro" id="IPR013785">
    <property type="entry name" value="Aldolase_TIM"/>
</dbReference>
<dbReference type="PANTHER" id="PTHR22893">
    <property type="entry name" value="NADH OXIDOREDUCTASE-RELATED"/>
    <property type="match status" value="1"/>
</dbReference>
<name>A0A167UJQ2_9AGAM</name>
<dbReference type="GO" id="GO:0003959">
    <property type="term" value="F:NADPH dehydrogenase activity"/>
    <property type="evidence" value="ECO:0007669"/>
    <property type="project" value="TreeGrafter"/>
</dbReference>
<proteinExistence type="predicted"/>
<dbReference type="CDD" id="cd02933">
    <property type="entry name" value="OYE_like_FMN"/>
    <property type="match status" value="1"/>
</dbReference>
<keyword evidence="3" id="KW-1185">Reference proteome</keyword>
<dbReference type="PANTHER" id="PTHR22893:SF91">
    <property type="entry name" value="NADPH DEHYDROGENASE 2-RELATED"/>
    <property type="match status" value="1"/>
</dbReference>
<dbReference type="AlphaFoldDB" id="A0A167UJQ2"/>
<dbReference type="STRING" id="436010.A0A167UJQ2"/>
<dbReference type="GO" id="GO:0010181">
    <property type="term" value="F:FMN binding"/>
    <property type="evidence" value="ECO:0007669"/>
    <property type="project" value="InterPro"/>
</dbReference>
<dbReference type="InterPro" id="IPR045247">
    <property type="entry name" value="Oye-like"/>
</dbReference>
<dbReference type="SUPFAM" id="SSF51395">
    <property type="entry name" value="FMN-linked oxidoreductases"/>
    <property type="match status" value="1"/>
</dbReference>
<reference evidence="2 3" key="1">
    <citation type="journal article" date="2016" name="Mol. Biol. Evol.">
        <title>Comparative Genomics of Early-Diverging Mushroom-Forming Fungi Provides Insights into the Origins of Lignocellulose Decay Capabilities.</title>
        <authorList>
            <person name="Nagy L.G."/>
            <person name="Riley R."/>
            <person name="Tritt A."/>
            <person name="Adam C."/>
            <person name="Daum C."/>
            <person name="Floudas D."/>
            <person name="Sun H."/>
            <person name="Yadav J.S."/>
            <person name="Pangilinan J."/>
            <person name="Larsson K.H."/>
            <person name="Matsuura K."/>
            <person name="Barry K."/>
            <person name="Labutti K."/>
            <person name="Kuo R."/>
            <person name="Ohm R.A."/>
            <person name="Bhattacharya S.S."/>
            <person name="Shirouzu T."/>
            <person name="Yoshinaga Y."/>
            <person name="Martin F.M."/>
            <person name="Grigoriev I.V."/>
            <person name="Hibbett D.S."/>
        </authorList>
    </citation>
    <scope>NUCLEOTIDE SEQUENCE [LARGE SCALE GENOMIC DNA]</scope>
    <source>
        <strain evidence="2 3">CBS 109695</strain>
    </source>
</reference>
<dbReference type="Proteomes" id="UP000076532">
    <property type="component" value="Unassembled WGS sequence"/>
</dbReference>
<gene>
    <name evidence="2" type="ORF">FIBSPDRAFT_768043</name>
</gene>
<protein>
    <submittedName>
        <fullName evidence="2">NADH:flavin oxidoreductase/NADH oxidase</fullName>
    </submittedName>
</protein>
<organism evidence="2 3">
    <name type="scientific">Athelia psychrophila</name>
    <dbReference type="NCBI Taxonomy" id="1759441"/>
    <lineage>
        <taxon>Eukaryota</taxon>
        <taxon>Fungi</taxon>
        <taxon>Dikarya</taxon>
        <taxon>Basidiomycota</taxon>
        <taxon>Agaricomycotina</taxon>
        <taxon>Agaricomycetes</taxon>
        <taxon>Agaricomycetidae</taxon>
        <taxon>Atheliales</taxon>
        <taxon>Atheliaceae</taxon>
        <taxon>Athelia</taxon>
    </lineage>
</organism>
<dbReference type="Gene3D" id="3.20.20.70">
    <property type="entry name" value="Aldolase class I"/>
    <property type="match status" value="1"/>
</dbReference>
<dbReference type="EMBL" id="KV417969">
    <property type="protein sequence ID" value="KZP04017.1"/>
    <property type="molecule type" value="Genomic_DNA"/>
</dbReference>
<feature type="domain" description="NADH:flavin oxidoreductase/NADH oxidase N-terminal" evidence="1">
    <location>
        <begin position="6"/>
        <end position="339"/>
    </location>
</feature>
<evidence type="ECO:0000313" key="2">
    <source>
        <dbReference type="EMBL" id="KZP04017.1"/>
    </source>
</evidence>